<evidence type="ECO:0000313" key="3">
    <source>
        <dbReference type="Proteomes" id="UP000041254"/>
    </source>
</evidence>
<protein>
    <submittedName>
        <fullName evidence="2">Uncharacterized protein</fullName>
    </submittedName>
</protein>
<sequence length="354" mass="39751">MATYQRPPSIFIEAMSAEKWPQGAARRGQRLTQLRQPLAGLSQRGLERQLMRLIEFVWYLKSLHRDVQQAKDVASYKHDQERKRRLAAEQEVQRLSAELEELRAKQQQQQQQAAQAPPAAPVEQHSAAALPPLPPHHAHPRPVPTLLEELAWRTSRRWRWPFARAAVQSMAGLVELLSGATFVSMKDAATAWNGIQAAFRLVADDLHSHLKQCEGHLTLLCRNLRPVQQPPYQSVRGYVLEGLILCPIREWLHHPDDESDMMVEDDKPARDGMLSHVQAALRRATNEARRKGSTPIGGDASGIGVMTPGATTLLATLGSCHALRWCNRSVEAVLLRSILDTSGERYTSSTLHHH</sequence>
<proteinExistence type="predicted"/>
<feature type="compositionally biased region" description="Low complexity" evidence="1">
    <location>
        <begin position="106"/>
        <end position="117"/>
    </location>
</feature>
<accession>A0A0G4EF42</accession>
<keyword evidence="3" id="KW-1185">Reference proteome</keyword>
<feature type="region of interest" description="Disordered" evidence="1">
    <location>
        <begin position="101"/>
        <end position="141"/>
    </location>
</feature>
<dbReference type="VEuPathDB" id="CryptoDB:Vbra_11502"/>
<dbReference type="Proteomes" id="UP000041254">
    <property type="component" value="Unassembled WGS sequence"/>
</dbReference>
<gene>
    <name evidence="2" type="ORF">Vbra_11502</name>
</gene>
<dbReference type="EMBL" id="CDMY01000206">
    <property type="protein sequence ID" value="CEL94139.1"/>
    <property type="molecule type" value="Genomic_DNA"/>
</dbReference>
<reference evidence="2 3" key="1">
    <citation type="submission" date="2014-11" db="EMBL/GenBank/DDBJ databases">
        <authorList>
            <person name="Zhu J."/>
            <person name="Qi W."/>
            <person name="Song R."/>
        </authorList>
    </citation>
    <scope>NUCLEOTIDE SEQUENCE [LARGE SCALE GENOMIC DNA]</scope>
</reference>
<evidence type="ECO:0000313" key="2">
    <source>
        <dbReference type="EMBL" id="CEL94139.1"/>
    </source>
</evidence>
<organism evidence="2 3">
    <name type="scientific">Vitrella brassicaformis (strain CCMP3155)</name>
    <dbReference type="NCBI Taxonomy" id="1169540"/>
    <lineage>
        <taxon>Eukaryota</taxon>
        <taxon>Sar</taxon>
        <taxon>Alveolata</taxon>
        <taxon>Colpodellida</taxon>
        <taxon>Vitrellaceae</taxon>
        <taxon>Vitrella</taxon>
    </lineage>
</organism>
<dbReference type="InParanoid" id="A0A0G4EF42"/>
<dbReference type="AlphaFoldDB" id="A0A0G4EF42"/>
<evidence type="ECO:0000256" key="1">
    <source>
        <dbReference type="SAM" id="MobiDB-lite"/>
    </source>
</evidence>
<name>A0A0G4EF42_VITBC</name>